<feature type="compositionally biased region" description="Low complexity" evidence="8">
    <location>
        <begin position="14"/>
        <end position="30"/>
    </location>
</feature>
<dbReference type="CDD" id="cd17356">
    <property type="entry name" value="MFS_HXT"/>
    <property type="match status" value="1"/>
</dbReference>
<dbReference type="InterPro" id="IPR005828">
    <property type="entry name" value="MFS_sugar_transport-like"/>
</dbReference>
<evidence type="ECO:0000256" key="2">
    <source>
        <dbReference type="ARBA" id="ARBA00010992"/>
    </source>
</evidence>
<name>A0A420Y1C4_9PEZI</name>
<dbReference type="InterPro" id="IPR050360">
    <property type="entry name" value="MFS_Sugar_Transporters"/>
</dbReference>
<comment type="similarity">
    <text evidence="2 7">Belongs to the major facilitator superfamily. Sugar transporter (TC 2.A.1.1) family.</text>
</comment>
<feature type="domain" description="Major facilitator superfamily (MFS) profile" evidence="10">
    <location>
        <begin position="43"/>
        <end position="486"/>
    </location>
</feature>
<dbReference type="AlphaFoldDB" id="A0A420Y1C4"/>
<evidence type="ECO:0000256" key="7">
    <source>
        <dbReference type="RuleBase" id="RU003346"/>
    </source>
</evidence>
<feature type="transmembrane region" description="Helical" evidence="9">
    <location>
        <begin position="169"/>
        <end position="189"/>
    </location>
</feature>
<feature type="transmembrane region" description="Helical" evidence="9">
    <location>
        <begin position="87"/>
        <end position="108"/>
    </location>
</feature>
<feature type="transmembrane region" description="Helical" evidence="9">
    <location>
        <begin position="433"/>
        <end position="455"/>
    </location>
</feature>
<dbReference type="NCBIfam" id="TIGR00879">
    <property type="entry name" value="SP"/>
    <property type="match status" value="1"/>
</dbReference>
<dbReference type="EMBL" id="QVQW01000070">
    <property type="protein sequence ID" value="RKU41676.1"/>
    <property type="molecule type" value="Genomic_DNA"/>
</dbReference>
<feature type="transmembrane region" description="Helical" evidence="9">
    <location>
        <begin position="209"/>
        <end position="228"/>
    </location>
</feature>
<dbReference type="FunFam" id="1.20.1250.20:FF:000044">
    <property type="entry name" value="Hexose transporter Hxt3p"/>
    <property type="match status" value="1"/>
</dbReference>
<feature type="transmembrane region" description="Helical" evidence="9">
    <location>
        <begin position="398"/>
        <end position="421"/>
    </location>
</feature>
<dbReference type="InterPro" id="IPR020846">
    <property type="entry name" value="MFS_dom"/>
</dbReference>
<sequence>MGIFSKHSLSRRGSTSSPTSSPTTSPATSPAAEQKVTFKACFLGLIASMGGFMFGYVSGQISGYFNMSDYARRFGDKDGKFSSSRQGAIVGLLAVGCLFGALIIGMAVDRFGRRLTISFSAFWACIGIIVEITSEHAWYQLAIGRFVTGLSIGALSVVVPMYQSESAPVVVRGILVSCYQLFVTIGIWVSNMVNWGTHSTYNNSAQWRITLGLGFLWAIILGVGVLLLPESPRHAYRNGREEEARKIIAGLAGVDPNHASINDQITEMRVQLEEENLAAGVKWHEIFTGPRMMYRTVLGMVIMAGQQLCGVNYYFYYGTTVFQSTGITDSYVTQIVLGVVNVVSTFPGLWIAQNVGRRKALIGGAVGMMVCFFIYAFVGHLKMDFADPFNTPAIGKVLIVFACLDIFFFAATWGPLAWLVVAEMYPPKYRAHCSAVATASTWFWNFMVGFFTPYITNDIDFYYGLVFAVLCGCLAIITFFFLVETRGRSLEEIDTMYLSYVNPIKSASWQGKPAPTPNPDGMQESGSEAGHHKESE</sequence>
<feature type="transmembrane region" description="Helical" evidence="9">
    <location>
        <begin position="42"/>
        <end position="67"/>
    </location>
</feature>
<evidence type="ECO:0000256" key="9">
    <source>
        <dbReference type="SAM" id="Phobius"/>
    </source>
</evidence>
<dbReference type="SUPFAM" id="SSF103473">
    <property type="entry name" value="MFS general substrate transporter"/>
    <property type="match status" value="1"/>
</dbReference>
<evidence type="ECO:0000256" key="8">
    <source>
        <dbReference type="SAM" id="MobiDB-lite"/>
    </source>
</evidence>
<dbReference type="PROSITE" id="PS00216">
    <property type="entry name" value="SUGAR_TRANSPORT_1"/>
    <property type="match status" value="1"/>
</dbReference>
<keyword evidence="6 9" id="KW-0472">Membrane</keyword>
<evidence type="ECO:0000256" key="5">
    <source>
        <dbReference type="ARBA" id="ARBA00022989"/>
    </source>
</evidence>
<dbReference type="OrthoDB" id="5141738at2759"/>
<feature type="region of interest" description="Disordered" evidence="8">
    <location>
        <begin position="1"/>
        <end position="30"/>
    </location>
</feature>
<dbReference type="GO" id="GO:0005351">
    <property type="term" value="F:carbohydrate:proton symporter activity"/>
    <property type="evidence" value="ECO:0007669"/>
    <property type="project" value="TreeGrafter"/>
</dbReference>
<keyword evidence="4 9" id="KW-0812">Transmembrane</keyword>
<feature type="transmembrane region" description="Helical" evidence="9">
    <location>
        <begin position="115"/>
        <end position="132"/>
    </location>
</feature>
<dbReference type="InterPro" id="IPR036259">
    <property type="entry name" value="MFS_trans_sf"/>
</dbReference>
<evidence type="ECO:0000256" key="1">
    <source>
        <dbReference type="ARBA" id="ARBA00004141"/>
    </source>
</evidence>
<proteinExistence type="inferred from homology"/>
<dbReference type="PANTHER" id="PTHR48022:SF92">
    <property type="entry name" value="LOW AFFINITY GLUCOSE TRANSPORTER MSTE"/>
    <property type="match status" value="1"/>
</dbReference>
<evidence type="ECO:0000256" key="6">
    <source>
        <dbReference type="ARBA" id="ARBA00023136"/>
    </source>
</evidence>
<feature type="region of interest" description="Disordered" evidence="8">
    <location>
        <begin position="509"/>
        <end position="536"/>
    </location>
</feature>
<keyword evidence="12" id="KW-1185">Reference proteome</keyword>
<feature type="transmembrane region" description="Helical" evidence="9">
    <location>
        <begin position="461"/>
        <end position="483"/>
    </location>
</feature>
<accession>A0A420Y1C4</accession>
<protein>
    <submittedName>
        <fullName evidence="11">Hexose transporter hxt1</fullName>
    </submittedName>
</protein>
<feature type="transmembrane region" description="Helical" evidence="9">
    <location>
        <begin position="138"/>
        <end position="162"/>
    </location>
</feature>
<comment type="caution">
    <text evidence="11">The sequence shown here is derived from an EMBL/GenBank/DDBJ whole genome shotgun (WGS) entry which is preliminary data.</text>
</comment>
<gene>
    <name evidence="11" type="primary">HXT1_2</name>
    <name evidence="11" type="ORF">DL546_004881</name>
</gene>
<dbReference type="PROSITE" id="PS00217">
    <property type="entry name" value="SUGAR_TRANSPORT_2"/>
    <property type="match status" value="1"/>
</dbReference>
<dbReference type="Gene3D" id="1.20.1250.20">
    <property type="entry name" value="MFS general substrate transporter like domains"/>
    <property type="match status" value="1"/>
</dbReference>
<dbReference type="PRINTS" id="PR00171">
    <property type="entry name" value="SUGRTRNSPORT"/>
</dbReference>
<evidence type="ECO:0000256" key="4">
    <source>
        <dbReference type="ARBA" id="ARBA00022692"/>
    </source>
</evidence>
<dbReference type="PROSITE" id="PS50850">
    <property type="entry name" value="MFS"/>
    <property type="match status" value="1"/>
</dbReference>
<dbReference type="STRING" id="177199.A0A420Y1C4"/>
<keyword evidence="5 9" id="KW-1133">Transmembrane helix</keyword>
<reference evidence="11 12" key="1">
    <citation type="submission" date="2018-08" db="EMBL/GenBank/DDBJ databases">
        <title>Draft genome of the lignicolous fungus Coniochaeta pulveracea.</title>
        <authorList>
            <person name="Borstlap C.J."/>
            <person name="De Witt R.N."/>
            <person name="Botha A."/>
            <person name="Volschenk H."/>
        </authorList>
    </citation>
    <scope>NUCLEOTIDE SEQUENCE [LARGE SCALE GENOMIC DNA]</scope>
    <source>
        <strain evidence="11 12">CAB683</strain>
    </source>
</reference>
<dbReference type="PANTHER" id="PTHR48022">
    <property type="entry name" value="PLASTIDIC GLUCOSE TRANSPORTER 4"/>
    <property type="match status" value="1"/>
</dbReference>
<comment type="subcellular location">
    <subcellularLocation>
        <location evidence="1">Membrane</location>
        <topology evidence="1">Multi-pass membrane protein</topology>
    </subcellularLocation>
</comment>
<evidence type="ECO:0000313" key="11">
    <source>
        <dbReference type="EMBL" id="RKU41676.1"/>
    </source>
</evidence>
<organism evidence="11 12">
    <name type="scientific">Coniochaeta pulveracea</name>
    <dbReference type="NCBI Taxonomy" id="177199"/>
    <lineage>
        <taxon>Eukaryota</taxon>
        <taxon>Fungi</taxon>
        <taxon>Dikarya</taxon>
        <taxon>Ascomycota</taxon>
        <taxon>Pezizomycotina</taxon>
        <taxon>Sordariomycetes</taxon>
        <taxon>Sordariomycetidae</taxon>
        <taxon>Coniochaetales</taxon>
        <taxon>Coniochaetaceae</taxon>
        <taxon>Coniochaeta</taxon>
    </lineage>
</organism>
<evidence type="ECO:0000259" key="10">
    <source>
        <dbReference type="PROSITE" id="PS50850"/>
    </source>
</evidence>
<feature type="transmembrane region" description="Helical" evidence="9">
    <location>
        <begin position="359"/>
        <end position="378"/>
    </location>
</feature>
<dbReference type="GO" id="GO:0016020">
    <property type="term" value="C:membrane"/>
    <property type="evidence" value="ECO:0007669"/>
    <property type="project" value="UniProtKB-SubCell"/>
</dbReference>
<dbReference type="InterPro" id="IPR003663">
    <property type="entry name" value="Sugar/inositol_transpt"/>
</dbReference>
<evidence type="ECO:0000313" key="12">
    <source>
        <dbReference type="Proteomes" id="UP000275385"/>
    </source>
</evidence>
<feature type="transmembrane region" description="Helical" evidence="9">
    <location>
        <begin position="331"/>
        <end position="352"/>
    </location>
</feature>
<dbReference type="Proteomes" id="UP000275385">
    <property type="component" value="Unassembled WGS sequence"/>
</dbReference>
<evidence type="ECO:0000256" key="3">
    <source>
        <dbReference type="ARBA" id="ARBA00022448"/>
    </source>
</evidence>
<dbReference type="InterPro" id="IPR005829">
    <property type="entry name" value="Sugar_transporter_CS"/>
</dbReference>
<dbReference type="Pfam" id="PF00083">
    <property type="entry name" value="Sugar_tr"/>
    <property type="match status" value="1"/>
</dbReference>
<feature type="transmembrane region" description="Helical" evidence="9">
    <location>
        <begin position="297"/>
        <end position="316"/>
    </location>
</feature>
<keyword evidence="3 7" id="KW-0813">Transport</keyword>